<name>A0A563VUB3_9CYAN</name>
<organism evidence="2 3">
    <name type="scientific">Hyella patelloides LEGE 07179</name>
    <dbReference type="NCBI Taxonomy" id="945734"/>
    <lineage>
        <taxon>Bacteria</taxon>
        <taxon>Bacillati</taxon>
        <taxon>Cyanobacteriota</taxon>
        <taxon>Cyanophyceae</taxon>
        <taxon>Pleurocapsales</taxon>
        <taxon>Hyellaceae</taxon>
        <taxon>Hyella</taxon>
    </lineage>
</organism>
<gene>
    <name evidence="2" type="ORF">H1P_2910012</name>
</gene>
<feature type="domain" description="Transposase IS701-like DDE" evidence="1">
    <location>
        <begin position="68"/>
        <end position="148"/>
    </location>
</feature>
<dbReference type="InterPro" id="IPR038721">
    <property type="entry name" value="IS701-like_DDE_dom"/>
</dbReference>
<protein>
    <recommendedName>
        <fullName evidence="1">Transposase IS701-like DDE domain-containing protein</fullName>
    </recommendedName>
</protein>
<dbReference type="EMBL" id="CAACVJ010000214">
    <property type="protein sequence ID" value="VEP14851.1"/>
    <property type="molecule type" value="Genomic_DNA"/>
</dbReference>
<reference evidence="2 3" key="1">
    <citation type="submission" date="2019-01" db="EMBL/GenBank/DDBJ databases">
        <authorList>
            <person name="Brito A."/>
        </authorList>
    </citation>
    <scope>NUCLEOTIDE SEQUENCE [LARGE SCALE GENOMIC DNA]</scope>
    <source>
        <strain evidence="2">1</strain>
    </source>
</reference>
<dbReference type="AlphaFoldDB" id="A0A563VUB3"/>
<keyword evidence="3" id="KW-1185">Reference proteome</keyword>
<sequence length="240" mass="28349">MLGSDQMLSHFLERTYEHKPHRISVKRPIGVGFGYSTIAYIPEQQGSWALPLLHERISSSETAISKMSQQLRKVCFELEVRPILVVDSQYGCASFIQQTADIPCDKLMRLSSNRCFWGEPMAHSGRGRPRKHGDKFKLNDRQTWHLEDEIEFVEHPRLGLLHIEAWHKLHFRQAADQKLSLIRVEQLDSPKSKPLWLAWYGEQMPTLIEVVRLYLRRFTIEHWYRFAKQRLHALFAKLRY</sequence>
<dbReference type="Pfam" id="PF13546">
    <property type="entry name" value="DDE_5"/>
    <property type="match status" value="1"/>
</dbReference>
<evidence type="ECO:0000313" key="3">
    <source>
        <dbReference type="Proteomes" id="UP000320055"/>
    </source>
</evidence>
<evidence type="ECO:0000259" key="1">
    <source>
        <dbReference type="Pfam" id="PF13546"/>
    </source>
</evidence>
<proteinExistence type="predicted"/>
<evidence type="ECO:0000313" key="2">
    <source>
        <dbReference type="EMBL" id="VEP14851.1"/>
    </source>
</evidence>
<dbReference type="Gene3D" id="3.90.350.10">
    <property type="entry name" value="Transposase Inhibitor Protein From Tn5, Chain A, domain 1"/>
    <property type="match status" value="1"/>
</dbReference>
<dbReference type="InterPro" id="IPR012337">
    <property type="entry name" value="RNaseH-like_sf"/>
</dbReference>
<dbReference type="Proteomes" id="UP000320055">
    <property type="component" value="Unassembled WGS sequence"/>
</dbReference>
<dbReference type="SUPFAM" id="SSF53098">
    <property type="entry name" value="Ribonuclease H-like"/>
    <property type="match status" value="1"/>
</dbReference>
<accession>A0A563VUB3</accession>